<feature type="region of interest" description="Disordered" evidence="7">
    <location>
        <begin position="462"/>
        <end position="507"/>
    </location>
</feature>
<dbReference type="AlphaFoldDB" id="A0AAN7GM81"/>
<evidence type="ECO:0000313" key="9">
    <source>
        <dbReference type="EMBL" id="KAK4747493.1"/>
    </source>
</evidence>
<keyword evidence="2" id="KW-0808">Transferase</keyword>
<gene>
    <name evidence="9" type="ORF">SAY87_014079</name>
</gene>
<dbReference type="InterPro" id="IPR008271">
    <property type="entry name" value="Ser/Thr_kinase_AS"/>
</dbReference>
<dbReference type="Proteomes" id="UP001345219">
    <property type="component" value="Chromosome 12"/>
</dbReference>
<dbReference type="InterPro" id="IPR017441">
    <property type="entry name" value="Protein_kinase_ATP_BS"/>
</dbReference>
<accession>A0AAN7GM81</accession>
<organism evidence="9 10">
    <name type="scientific">Trapa incisa</name>
    <dbReference type="NCBI Taxonomy" id="236973"/>
    <lineage>
        <taxon>Eukaryota</taxon>
        <taxon>Viridiplantae</taxon>
        <taxon>Streptophyta</taxon>
        <taxon>Embryophyta</taxon>
        <taxon>Tracheophyta</taxon>
        <taxon>Spermatophyta</taxon>
        <taxon>Magnoliopsida</taxon>
        <taxon>eudicotyledons</taxon>
        <taxon>Gunneridae</taxon>
        <taxon>Pentapetalae</taxon>
        <taxon>rosids</taxon>
        <taxon>malvids</taxon>
        <taxon>Myrtales</taxon>
        <taxon>Lythraceae</taxon>
        <taxon>Trapa</taxon>
    </lineage>
</organism>
<keyword evidence="3 6" id="KW-0547">Nucleotide-binding</keyword>
<protein>
    <recommendedName>
        <fullName evidence="8">Protein kinase domain-containing protein</fullName>
    </recommendedName>
</protein>
<feature type="domain" description="Protein kinase" evidence="8">
    <location>
        <begin position="71"/>
        <end position="346"/>
    </location>
</feature>
<dbReference type="SUPFAM" id="SSF56112">
    <property type="entry name" value="Protein kinase-like (PK-like)"/>
    <property type="match status" value="1"/>
</dbReference>
<dbReference type="InterPro" id="IPR001245">
    <property type="entry name" value="Ser-Thr/Tyr_kinase_cat_dom"/>
</dbReference>
<dbReference type="PANTHER" id="PTHR46146">
    <property type="entry name" value="SERINE/THREONINE-PROTEIN KINASE-LIKE PROTEIN CCR4"/>
    <property type="match status" value="1"/>
</dbReference>
<evidence type="ECO:0000256" key="2">
    <source>
        <dbReference type="ARBA" id="ARBA00022679"/>
    </source>
</evidence>
<comment type="caution">
    <text evidence="9">The sequence shown here is derived from an EMBL/GenBank/DDBJ whole genome shotgun (WGS) entry which is preliminary data.</text>
</comment>
<dbReference type="Gene3D" id="3.30.200.20">
    <property type="entry name" value="Phosphorylase Kinase, domain 1"/>
    <property type="match status" value="1"/>
</dbReference>
<keyword evidence="4" id="KW-0418">Kinase</keyword>
<dbReference type="Gene3D" id="1.10.510.10">
    <property type="entry name" value="Transferase(Phosphotransferase) domain 1"/>
    <property type="match status" value="1"/>
</dbReference>
<dbReference type="PROSITE" id="PS50011">
    <property type="entry name" value="PROTEIN_KINASE_DOM"/>
    <property type="match status" value="1"/>
</dbReference>
<sequence>MRRYFSCNGESAVSTCDLYNWDCTRVAADAPNRGSPEPGAAACNNGYTYGSKTVRIRRFRHSELAAATGDFSTHRFLGKGSHGSVYRASLDGGRLIAAVKRAKHPASISFYDNEIEILSRVRGPRFVNLIGVCNDNGGGDDKSFEGRSIVVEYMPNGCLYDLLHRSPRPIGWSDRVRLALHVAKSVRCLHGLEPPVMHRDIKSTNVLIDGKWNARLGDFGLALRGRVEDIRARSTPPAGTLGYLDPTYTAPGDLSEKSDVFSFGILLLEMISGRNAIDVSYSPPSVVDWAVPLIKSRRFASICDPRIGRPVDPAIVHVMAAVAERCVRAEARRRPSMAEVAERLEIAREKVRAVGLWGNLRRRISCTDHTCYAESYPNEADGEVDVVGYVRRSSSGSRTRKVSSVSTAAMVSDGLGSRITAASGMISCHVVRSRSVGPGRIWRHGSSASGKEWAAATLNRSWSVGGHSAPKSKRGIRIDMENEEEEEEEEEESDNKLLEKPLVATVN</sequence>
<evidence type="ECO:0000256" key="4">
    <source>
        <dbReference type="ARBA" id="ARBA00022777"/>
    </source>
</evidence>
<evidence type="ECO:0000256" key="5">
    <source>
        <dbReference type="ARBA" id="ARBA00022840"/>
    </source>
</evidence>
<evidence type="ECO:0000256" key="1">
    <source>
        <dbReference type="ARBA" id="ARBA00022527"/>
    </source>
</evidence>
<keyword evidence="10" id="KW-1185">Reference proteome</keyword>
<dbReference type="PANTHER" id="PTHR46146:SF23">
    <property type="entry name" value="PROTEIN KINASE DOMAIN-CONTAINING PROTEIN"/>
    <property type="match status" value="1"/>
</dbReference>
<reference evidence="9 10" key="1">
    <citation type="journal article" date="2023" name="Hortic Res">
        <title>Pangenome of water caltrop reveals structural variations and asymmetric subgenome divergence after allopolyploidization.</title>
        <authorList>
            <person name="Zhang X."/>
            <person name="Chen Y."/>
            <person name="Wang L."/>
            <person name="Yuan Y."/>
            <person name="Fang M."/>
            <person name="Shi L."/>
            <person name="Lu R."/>
            <person name="Comes H.P."/>
            <person name="Ma Y."/>
            <person name="Chen Y."/>
            <person name="Huang G."/>
            <person name="Zhou Y."/>
            <person name="Zheng Z."/>
            <person name="Qiu Y."/>
        </authorList>
    </citation>
    <scope>NUCLEOTIDE SEQUENCE [LARGE SCALE GENOMIC DNA]</scope>
    <source>
        <tissue evidence="9">Roots</tissue>
    </source>
</reference>
<dbReference type="GO" id="GO:0004674">
    <property type="term" value="F:protein serine/threonine kinase activity"/>
    <property type="evidence" value="ECO:0007669"/>
    <property type="project" value="UniProtKB-KW"/>
</dbReference>
<evidence type="ECO:0000259" key="8">
    <source>
        <dbReference type="PROSITE" id="PS50011"/>
    </source>
</evidence>
<keyword evidence="1" id="KW-0723">Serine/threonine-protein kinase</keyword>
<proteinExistence type="predicted"/>
<evidence type="ECO:0000256" key="7">
    <source>
        <dbReference type="SAM" id="MobiDB-lite"/>
    </source>
</evidence>
<dbReference type="InterPro" id="IPR000719">
    <property type="entry name" value="Prot_kinase_dom"/>
</dbReference>
<evidence type="ECO:0000256" key="3">
    <source>
        <dbReference type="ARBA" id="ARBA00022741"/>
    </source>
</evidence>
<dbReference type="SMART" id="SM00220">
    <property type="entry name" value="S_TKc"/>
    <property type="match status" value="1"/>
</dbReference>
<feature type="compositionally biased region" description="Acidic residues" evidence="7">
    <location>
        <begin position="481"/>
        <end position="493"/>
    </location>
</feature>
<dbReference type="InterPro" id="IPR011009">
    <property type="entry name" value="Kinase-like_dom_sf"/>
</dbReference>
<feature type="binding site" evidence="6">
    <location>
        <position position="100"/>
    </location>
    <ligand>
        <name>ATP</name>
        <dbReference type="ChEBI" id="CHEBI:30616"/>
    </ligand>
</feature>
<dbReference type="EMBL" id="JAXIOK010000019">
    <property type="protein sequence ID" value="KAK4747493.1"/>
    <property type="molecule type" value="Genomic_DNA"/>
</dbReference>
<name>A0AAN7GM81_9MYRT</name>
<dbReference type="Pfam" id="PF07714">
    <property type="entry name" value="PK_Tyr_Ser-Thr"/>
    <property type="match status" value="1"/>
</dbReference>
<dbReference type="PROSITE" id="PS00107">
    <property type="entry name" value="PROTEIN_KINASE_ATP"/>
    <property type="match status" value="1"/>
</dbReference>
<dbReference type="PROSITE" id="PS00108">
    <property type="entry name" value="PROTEIN_KINASE_ST"/>
    <property type="match status" value="1"/>
</dbReference>
<dbReference type="GO" id="GO:0005524">
    <property type="term" value="F:ATP binding"/>
    <property type="evidence" value="ECO:0007669"/>
    <property type="project" value="UniProtKB-UniRule"/>
</dbReference>
<evidence type="ECO:0000313" key="10">
    <source>
        <dbReference type="Proteomes" id="UP001345219"/>
    </source>
</evidence>
<keyword evidence="5 6" id="KW-0067">ATP-binding</keyword>
<evidence type="ECO:0000256" key="6">
    <source>
        <dbReference type="PROSITE-ProRule" id="PRU10141"/>
    </source>
</evidence>